<dbReference type="InterPro" id="IPR004175">
    <property type="entry name" value="RNA_CPDase"/>
</dbReference>
<dbReference type="InterPro" id="IPR014051">
    <property type="entry name" value="Phosphoesterase_HXTX"/>
</dbReference>
<dbReference type="Proteomes" id="UP000237752">
    <property type="component" value="Unassembled WGS sequence"/>
</dbReference>
<dbReference type="InterPro" id="IPR009097">
    <property type="entry name" value="Cyclic_Pdiesterase"/>
</dbReference>
<feature type="active site" description="Proton donor" evidence="2">
    <location>
        <position position="41"/>
    </location>
</feature>
<dbReference type="OrthoDB" id="9787070at2"/>
<dbReference type="NCBIfam" id="TIGR02258">
    <property type="entry name" value="2_5_ligase"/>
    <property type="match status" value="1"/>
</dbReference>
<name>A0A2T0ZJV8_9ACTN</name>
<feature type="short sequence motif" description="HXTX 2" evidence="2">
    <location>
        <begin position="113"/>
        <end position="116"/>
    </location>
</feature>
<feature type="short sequence motif" description="HXTX 1" evidence="2">
    <location>
        <begin position="41"/>
        <end position="44"/>
    </location>
</feature>
<organism evidence="4 5">
    <name type="scientific">Antricoccus suffuscus</name>
    <dbReference type="NCBI Taxonomy" id="1629062"/>
    <lineage>
        <taxon>Bacteria</taxon>
        <taxon>Bacillati</taxon>
        <taxon>Actinomycetota</taxon>
        <taxon>Actinomycetes</taxon>
        <taxon>Geodermatophilales</taxon>
        <taxon>Antricoccaceae</taxon>
        <taxon>Antricoccus</taxon>
    </lineage>
</organism>
<proteinExistence type="inferred from homology"/>
<dbReference type="EC" id="3.1.4.58" evidence="2"/>
<keyword evidence="1 2" id="KW-0378">Hydrolase</keyword>
<feature type="domain" description="Phosphoesterase HXTX" evidence="3">
    <location>
        <begin position="25"/>
        <end position="84"/>
    </location>
</feature>
<comment type="catalytic activity">
    <reaction evidence="2">
        <text>a 3'-end 2',3'-cyclophospho-ribonucleotide-RNA + H2O = a 3'-end 2'-phospho-ribonucleotide-RNA + H(+)</text>
        <dbReference type="Rhea" id="RHEA:11828"/>
        <dbReference type="Rhea" id="RHEA-COMP:10464"/>
        <dbReference type="Rhea" id="RHEA-COMP:17353"/>
        <dbReference type="ChEBI" id="CHEBI:15377"/>
        <dbReference type="ChEBI" id="CHEBI:15378"/>
        <dbReference type="ChEBI" id="CHEBI:83064"/>
        <dbReference type="ChEBI" id="CHEBI:173113"/>
        <dbReference type="EC" id="3.1.4.58"/>
    </reaction>
</comment>
<dbReference type="EMBL" id="PVUE01000021">
    <property type="protein sequence ID" value="PRZ36621.1"/>
    <property type="molecule type" value="Genomic_DNA"/>
</dbReference>
<comment type="similarity">
    <text evidence="2">Belongs to the 2H phosphoesterase superfamily. ThpR family.</text>
</comment>
<gene>
    <name evidence="4" type="ORF">CLV47_12158</name>
</gene>
<keyword evidence="5" id="KW-1185">Reference proteome</keyword>
<keyword evidence="4" id="KW-0436">Ligase</keyword>
<dbReference type="SUPFAM" id="SSF55144">
    <property type="entry name" value="LigT-like"/>
    <property type="match status" value="1"/>
</dbReference>
<evidence type="ECO:0000313" key="5">
    <source>
        <dbReference type="Proteomes" id="UP000237752"/>
    </source>
</evidence>
<sequence length="172" mass="19099">MARLFVAILLPDDVVTHLHEHLDVLSTARPDLRWVAPQNYHLTVRFLGECGPHETDRQIDHWAGRASQSGPLDFNLQGAGTFPYDWSAKVLYADVAGDRDGFTALAGPQQQPHVTLARSREPAELTGAVLELSSYAGPSWQATEIVVMRSYLRSSGDRGPRYEPVERLPLGR</sequence>
<dbReference type="AlphaFoldDB" id="A0A2T0ZJV8"/>
<accession>A0A2T0ZJV8</accession>
<dbReference type="Pfam" id="PF02834">
    <property type="entry name" value="LigT_PEase"/>
    <property type="match status" value="1"/>
</dbReference>
<reference evidence="4 5" key="1">
    <citation type="submission" date="2018-03" db="EMBL/GenBank/DDBJ databases">
        <title>Genomic Encyclopedia of Archaeal and Bacterial Type Strains, Phase II (KMG-II): from individual species to whole genera.</title>
        <authorList>
            <person name="Goeker M."/>
        </authorList>
    </citation>
    <scope>NUCLEOTIDE SEQUENCE [LARGE SCALE GENOMIC DNA]</scope>
    <source>
        <strain evidence="4 5">DSM 100065</strain>
    </source>
</reference>
<dbReference type="HAMAP" id="MF_01940">
    <property type="entry name" value="RNA_CPDase"/>
    <property type="match status" value="1"/>
</dbReference>
<dbReference type="GO" id="GO:0004113">
    <property type="term" value="F:2',3'-cyclic-nucleotide 3'-phosphodiesterase activity"/>
    <property type="evidence" value="ECO:0007669"/>
    <property type="project" value="InterPro"/>
</dbReference>
<evidence type="ECO:0000259" key="3">
    <source>
        <dbReference type="Pfam" id="PF02834"/>
    </source>
</evidence>
<evidence type="ECO:0000256" key="1">
    <source>
        <dbReference type="ARBA" id="ARBA00022801"/>
    </source>
</evidence>
<dbReference type="PANTHER" id="PTHR35561:SF1">
    <property type="entry name" value="RNA 2',3'-CYCLIC PHOSPHODIESTERASE"/>
    <property type="match status" value="1"/>
</dbReference>
<dbReference type="GO" id="GO:0008664">
    <property type="term" value="F:RNA 2',3'-cyclic 3'-phosphodiesterase activity"/>
    <property type="evidence" value="ECO:0007669"/>
    <property type="project" value="UniProtKB-EC"/>
</dbReference>
<comment type="function">
    <text evidence="2">Hydrolyzes RNA 2',3'-cyclic phosphodiester to an RNA 2'-phosphomonoester.</text>
</comment>
<dbReference type="RefSeq" id="WP_106350678.1">
    <property type="nucleotide sequence ID" value="NZ_PVUE01000021.1"/>
</dbReference>
<dbReference type="PANTHER" id="PTHR35561">
    <property type="entry name" value="RNA 2',3'-CYCLIC PHOSPHODIESTERASE"/>
    <property type="match status" value="1"/>
</dbReference>
<dbReference type="Gene3D" id="3.90.1140.10">
    <property type="entry name" value="Cyclic phosphodiesterase"/>
    <property type="match status" value="1"/>
</dbReference>
<protein>
    <recommendedName>
        <fullName evidence="2">RNA 2',3'-cyclic phosphodiesterase</fullName>
        <shortName evidence="2">RNA 2',3'-CPDase</shortName>
        <ecNumber evidence="2">3.1.4.58</ecNumber>
    </recommendedName>
</protein>
<dbReference type="GO" id="GO:0016874">
    <property type="term" value="F:ligase activity"/>
    <property type="evidence" value="ECO:0007669"/>
    <property type="project" value="UniProtKB-KW"/>
</dbReference>
<evidence type="ECO:0000256" key="2">
    <source>
        <dbReference type="HAMAP-Rule" id="MF_01940"/>
    </source>
</evidence>
<evidence type="ECO:0000313" key="4">
    <source>
        <dbReference type="EMBL" id="PRZ36621.1"/>
    </source>
</evidence>
<feature type="active site" description="Proton acceptor" evidence="2">
    <location>
        <position position="113"/>
    </location>
</feature>
<comment type="caution">
    <text evidence="4">The sequence shown here is derived from an EMBL/GenBank/DDBJ whole genome shotgun (WGS) entry which is preliminary data.</text>
</comment>